<gene>
    <name evidence="4" type="ORF">DF3PB_610010</name>
</gene>
<dbReference type="Pfam" id="PF00685">
    <property type="entry name" value="Sulfotransfer_1"/>
    <property type="match status" value="1"/>
</dbReference>
<feature type="domain" description="Sulfotransferase" evidence="3">
    <location>
        <begin position="90"/>
        <end position="336"/>
    </location>
</feature>
<dbReference type="PANTHER" id="PTHR11783">
    <property type="entry name" value="SULFOTRANSFERASE SULT"/>
    <property type="match status" value="1"/>
</dbReference>
<dbReference type="InterPro" id="IPR000863">
    <property type="entry name" value="Sulfotransferase_dom"/>
</dbReference>
<evidence type="ECO:0000259" key="3">
    <source>
        <dbReference type="Pfam" id="PF00685"/>
    </source>
</evidence>
<accession>A0A380TIJ4</accession>
<dbReference type="InterPro" id="IPR027417">
    <property type="entry name" value="P-loop_NTPase"/>
</dbReference>
<evidence type="ECO:0000256" key="2">
    <source>
        <dbReference type="ARBA" id="ARBA00022679"/>
    </source>
</evidence>
<comment type="similarity">
    <text evidence="1">Belongs to the sulfotransferase 1 family.</text>
</comment>
<name>A0A380TIJ4_9ZZZZ</name>
<sequence>MTWQTVSFGLSKTGLVDLRRAVRPQRGYRAGSDCRHHFALGNAGMEIAFRTTLRHIIMHLLFFLPEAKKVRIERWLRGHEDFRKLSLAESVIVSFGKSGRTWLRVMMSRFYQVRHGLSERHLIAFDNLHRKNKAIPLIFFTHDNYLKDFTDHNQTKEDYYQKKVVLMVRDPADVAVSQYFQWKFRMTERKKIINKYPLDPNVTLFDFVMNPESGLGKIIDFMNGWARELGRFRSLLIVRYEDMRADPGAALGRILEFIGTPATPEELAEAVRFASVENMRALETKRVFWLAGRRMLAGDRNNPNSFKVRRAKVGGYRDDFTPEQQEAIDREIATHLAPVFGYGAAATKTAATAT</sequence>
<dbReference type="GO" id="GO:0008146">
    <property type="term" value="F:sulfotransferase activity"/>
    <property type="evidence" value="ECO:0007669"/>
    <property type="project" value="InterPro"/>
</dbReference>
<evidence type="ECO:0000313" key="4">
    <source>
        <dbReference type="EMBL" id="SUS08245.1"/>
    </source>
</evidence>
<dbReference type="EMBL" id="UIDG01000568">
    <property type="protein sequence ID" value="SUS08245.1"/>
    <property type="molecule type" value="Genomic_DNA"/>
</dbReference>
<dbReference type="Gene3D" id="3.40.50.300">
    <property type="entry name" value="P-loop containing nucleotide triphosphate hydrolases"/>
    <property type="match status" value="1"/>
</dbReference>
<organism evidence="4">
    <name type="scientific">metagenome</name>
    <dbReference type="NCBI Taxonomy" id="256318"/>
    <lineage>
        <taxon>unclassified sequences</taxon>
        <taxon>metagenomes</taxon>
    </lineage>
</organism>
<dbReference type="AlphaFoldDB" id="A0A380TIJ4"/>
<evidence type="ECO:0000256" key="1">
    <source>
        <dbReference type="ARBA" id="ARBA00005771"/>
    </source>
</evidence>
<keyword evidence="2 4" id="KW-0808">Transferase</keyword>
<dbReference type="SUPFAM" id="SSF52540">
    <property type="entry name" value="P-loop containing nucleoside triphosphate hydrolases"/>
    <property type="match status" value="1"/>
</dbReference>
<reference evidence="4" key="1">
    <citation type="submission" date="2018-07" db="EMBL/GenBank/DDBJ databases">
        <authorList>
            <person name="Quirk P.G."/>
            <person name="Krulwich T.A."/>
        </authorList>
    </citation>
    <scope>NUCLEOTIDE SEQUENCE</scope>
</reference>
<protein>
    <submittedName>
        <fullName evidence="4">Sulfotransferase domain protein</fullName>
    </submittedName>
</protein>
<proteinExistence type="inferred from homology"/>